<dbReference type="Gene3D" id="3.30.2140.10">
    <property type="entry name" value="Arylamine N-acetyltransferase"/>
    <property type="match status" value="1"/>
</dbReference>
<evidence type="ECO:0000256" key="1">
    <source>
        <dbReference type="ARBA" id="ARBA00006547"/>
    </source>
</evidence>
<name>A0ABU6GUV5_9BACL</name>
<organism evidence="3 4">
    <name type="scientific">Paenibacillus dokdonensis</name>
    <dbReference type="NCBI Taxonomy" id="2567944"/>
    <lineage>
        <taxon>Bacteria</taxon>
        <taxon>Bacillati</taxon>
        <taxon>Bacillota</taxon>
        <taxon>Bacilli</taxon>
        <taxon>Bacillales</taxon>
        <taxon>Paenibacillaceae</taxon>
        <taxon>Paenibacillus</taxon>
    </lineage>
</organism>
<dbReference type="InterPro" id="IPR001447">
    <property type="entry name" value="Arylamine_N-AcTrfase"/>
</dbReference>
<dbReference type="Gene3D" id="2.40.128.150">
    <property type="entry name" value="Cysteine proteinases"/>
    <property type="match status" value="1"/>
</dbReference>
<dbReference type="InterPro" id="IPR038765">
    <property type="entry name" value="Papain-like_cys_pep_sf"/>
</dbReference>
<comment type="similarity">
    <text evidence="1 2">Belongs to the arylamine N-acetyltransferase family.</text>
</comment>
<dbReference type="PANTHER" id="PTHR11786:SF0">
    <property type="entry name" value="ARYLAMINE N-ACETYLTRANSFERASE 4-RELATED"/>
    <property type="match status" value="1"/>
</dbReference>
<dbReference type="PANTHER" id="PTHR11786">
    <property type="entry name" value="N-HYDROXYARYLAMINE O-ACETYLTRANSFERASE"/>
    <property type="match status" value="1"/>
</dbReference>
<evidence type="ECO:0000313" key="3">
    <source>
        <dbReference type="EMBL" id="MEC0242500.1"/>
    </source>
</evidence>
<gene>
    <name evidence="3" type="ORF">P4H66_22060</name>
</gene>
<accession>A0ABU6GUV5</accession>
<dbReference type="RefSeq" id="WP_326090273.1">
    <property type="nucleotide sequence ID" value="NZ_JARLKZ010000016.1"/>
</dbReference>
<dbReference type="Pfam" id="PF00797">
    <property type="entry name" value="Acetyltransf_2"/>
    <property type="match status" value="1"/>
</dbReference>
<reference evidence="3 4" key="1">
    <citation type="submission" date="2023-03" db="EMBL/GenBank/DDBJ databases">
        <title>Bacillus Genome Sequencing.</title>
        <authorList>
            <person name="Dunlap C."/>
        </authorList>
    </citation>
    <scope>NUCLEOTIDE SEQUENCE [LARGE SCALE GENOMIC DNA]</scope>
    <source>
        <strain evidence="3 4">BD-525</strain>
    </source>
</reference>
<comment type="caution">
    <text evidence="3">The sequence shown here is derived from an EMBL/GenBank/DDBJ whole genome shotgun (WGS) entry which is preliminary data.</text>
</comment>
<dbReference type="PRINTS" id="PR01543">
    <property type="entry name" value="ANATRNSFRASE"/>
</dbReference>
<evidence type="ECO:0000256" key="2">
    <source>
        <dbReference type="RuleBase" id="RU003452"/>
    </source>
</evidence>
<dbReference type="Proteomes" id="UP001344632">
    <property type="component" value="Unassembled WGS sequence"/>
</dbReference>
<proteinExistence type="inferred from homology"/>
<keyword evidence="4" id="KW-1185">Reference proteome</keyword>
<protein>
    <submittedName>
        <fullName evidence="3">Arylamine N-acetyltransferase</fullName>
    </submittedName>
</protein>
<sequence>MNNQISEISTRAAAYLQRIGYDGKVEPTASVLASLQEHHIHHVPYENLDILNGIPLSLAIEDLYDKIVVRQRGGYCFELNALFGWLLQELGFEITHYFARFWRDEPNPPPMRRHHILRVEAEGSSYLSDVGVGGIVPVQPLQLAAGIDLQLGEECYRLETDPVFGWILNEHKHGAWSRIYSFTEEPQLLQDYEMASYWCEYAPESIFKKSAMMFIRTPEGRNTLAGDEFRIFTSAGVDIFVPNNPEEYHQALHTYFGIPVA</sequence>
<dbReference type="EMBL" id="JARLKZ010000016">
    <property type="protein sequence ID" value="MEC0242500.1"/>
    <property type="molecule type" value="Genomic_DNA"/>
</dbReference>
<dbReference type="SUPFAM" id="SSF54001">
    <property type="entry name" value="Cysteine proteinases"/>
    <property type="match status" value="1"/>
</dbReference>
<evidence type="ECO:0000313" key="4">
    <source>
        <dbReference type="Proteomes" id="UP001344632"/>
    </source>
</evidence>